<dbReference type="InterPro" id="IPR027417">
    <property type="entry name" value="P-loop_NTPase"/>
</dbReference>
<dbReference type="Gene3D" id="3.40.50.300">
    <property type="entry name" value="P-loop containing nucleotide triphosphate hydrolases"/>
    <property type="match status" value="1"/>
</dbReference>
<protein>
    <submittedName>
        <fullName evidence="7">ATP-binding cassette domain-containing protein</fullName>
    </submittedName>
</protein>
<dbReference type="Pfam" id="PF00005">
    <property type="entry name" value="ABC_tran"/>
    <property type="match status" value="1"/>
</dbReference>
<dbReference type="EMBL" id="JBHLUE010000017">
    <property type="protein sequence ID" value="MFC0566667.1"/>
    <property type="molecule type" value="Genomic_DNA"/>
</dbReference>
<keyword evidence="8" id="KW-1185">Reference proteome</keyword>
<evidence type="ECO:0000256" key="5">
    <source>
        <dbReference type="ARBA" id="ARBA00023251"/>
    </source>
</evidence>
<evidence type="ECO:0000256" key="2">
    <source>
        <dbReference type="ARBA" id="ARBA00022448"/>
    </source>
</evidence>
<dbReference type="PANTHER" id="PTHR42711">
    <property type="entry name" value="ABC TRANSPORTER ATP-BINDING PROTEIN"/>
    <property type="match status" value="1"/>
</dbReference>
<evidence type="ECO:0000256" key="3">
    <source>
        <dbReference type="ARBA" id="ARBA00022741"/>
    </source>
</evidence>
<gene>
    <name evidence="7" type="ORF">ACFFHU_21310</name>
</gene>
<dbReference type="Proteomes" id="UP001589894">
    <property type="component" value="Unassembled WGS sequence"/>
</dbReference>
<evidence type="ECO:0000313" key="7">
    <source>
        <dbReference type="EMBL" id="MFC0566667.1"/>
    </source>
</evidence>
<dbReference type="PANTHER" id="PTHR42711:SF4">
    <property type="entry name" value="ABC TRANSPORTER RELATED"/>
    <property type="match status" value="1"/>
</dbReference>
<dbReference type="GO" id="GO:0005524">
    <property type="term" value="F:ATP binding"/>
    <property type="evidence" value="ECO:0007669"/>
    <property type="project" value="UniProtKB-KW"/>
</dbReference>
<keyword evidence="3" id="KW-0547">Nucleotide-binding</keyword>
<comment type="caution">
    <text evidence="7">The sequence shown here is derived from an EMBL/GenBank/DDBJ whole genome shotgun (WGS) entry which is preliminary data.</text>
</comment>
<dbReference type="RefSeq" id="WP_377341533.1">
    <property type="nucleotide sequence ID" value="NZ_JBHLUE010000017.1"/>
</dbReference>
<evidence type="ECO:0000256" key="1">
    <source>
        <dbReference type="ARBA" id="ARBA00004202"/>
    </source>
</evidence>
<proteinExistence type="predicted"/>
<keyword evidence="2" id="KW-0813">Transport</keyword>
<evidence type="ECO:0000256" key="4">
    <source>
        <dbReference type="ARBA" id="ARBA00022840"/>
    </source>
</evidence>
<sequence length="326" mass="35198">MVGRVIEVTGLAKHFRVHRRQPGLGAALRSLVRREHVTVRAVNDVSFSIGEGEVIGFLGPNGAGKTTTLKCLTGLLHPTAGAVTVLGHTPHRRESAFLRRISLVMGQRNSLFWDLPPADAFEVNRAIYGLAAGPYRSALEELVELLDLEPLLGRQVRVLSLGERMRCELAAALLHRPSVLFLDEPTLGLDVNGQAAVRSFLAGYNARHGATVLLTSHYMGDVTALARRVLVIDGGTLRFDGDLAALVEAHSPHRLVRVTLRSPVPVETWTGYGRVSEVDGAMVTLQVPRADTAAVAARLLADLPVEDVAIEDPPVEQIIQAVFAHA</sequence>
<organism evidence="7 8">
    <name type="scientific">Plantactinospora siamensis</name>
    <dbReference type="NCBI Taxonomy" id="555372"/>
    <lineage>
        <taxon>Bacteria</taxon>
        <taxon>Bacillati</taxon>
        <taxon>Actinomycetota</taxon>
        <taxon>Actinomycetes</taxon>
        <taxon>Micromonosporales</taxon>
        <taxon>Micromonosporaceae</taxon>
        <taxon>Plantactinospora</taxon>
    </lineage>
</organism>
<comment type="subcellular location">
    <subcellularLocation>
        <location evidence="1">Cell membrane</location>
        <topology evidence="1">Peripheral membrane protein</topology>
    </subcellularLocation>
</comment>
<dbReference type="PROSITE" id="PS50893">
    <property type="entry name" value="ABC_TRANSPORTER_2"/>
    <property type="match status" value="1"/>
</dbReference>
<dbReference type="InterPro" id="IPR003593">
    <property type="entry name" value="AAA+_ATPase"/>
</dbReference>
<name>A0ABV6P0X6_9ACTN</name>
<accession>A0ABV6P0X6</accession>
<reference evidence="7 8" key="1">
    <citation type="submission" date="2024-09" db="EMBL/GenBank/DDBJ databases">
        <authorList>
            <person name="Sun Q."/>
            <person name="Mori K."/>
        </authorList>
    </citation>
    <scope>NUCLEOTIDE SEQUENCE [LARGE SCALE GENOMIC DNA]</scope>
    <source>
        <strain evidence="7 8">TBRC 2205</strain>
    </source>
</reference>
<dbReference type="SMART" id="SM00382">
    <property type="entry name" value="AAA"/>
    <property type="match status" value="1"/>
</dbReference>
<keyword evidence="4 7" id="KW-0067">ATP-binding</keyword>
<feature type="domain" description="ABC transporter" evidence="6">
    <location>
        <begin position="26"/>
        <end position="259"/>
    </location>
</feature>
<keyword evidence="5" id="KW-0046">Antibiotic resistance</keyword>
<evidence type="ECO:0000259" key="6">
    <source>
        <dbReference type="PROSITE" id="PS50893"/>
    </source>
</evidence>
<dbReference type="InterPro" id="IPR050763">
    <property type="entry name" value="ABC_transporter_ATP-binding"/>
</dbReference>
<dbReference type="SUPFAM" id="SSF52540">
    <property type="entry name" value="P-loop containing nucleoside triphosphate hydrolases"/>
    <property type="match status" value="1"/>
</dbReference>
<dbReference type="InterPro" id="IPR003439">
    <property type="entry name" value="ABC_transporter-like_ATP-bd"/>
</dbReference>
<evidence type="ECO:0000313" key="8">
    <source>
        <dbReference type="Proteomes" id="UP001589894"/>
    </source>
</evidence>